<feature type="region of interest" description="Disordered" evidence="1">
    <location>
        <begin position="87"/>
        <end position="123"/>
    </location>
</feature>
<gene>
    <name evidence="2" type="ORF">PG986_010482</name>
</gene>
<feature type="compositionally biased region" description="Low complexity" evidence="1">
    <location>
        <begin position="193"/>
        <end position="209"/>
    </location>
</feature>
<evidence type="ECO:0000313" key="2">
    <source>
        <dbReference type="EMBL" id="KAK7946161.1"/>
    </source>
</evidence>
<feature type="region of interest" description="Disordered" evidence="1">
    <location>
        <begin position="269"/>
        <end position="302"/>
    </location>
</feature>
<comment type="caution">
    <text evidence="2">The sequence shown here is derived from an EMBL/GenBank/DDBJ whole genome shotgun (WGS) entry which is preliminary data.</text>
</comment>
<dbReference type="RefSeq" id="XP_066696195.1">
    <property type="nucleotide sequence ID" value="XM_066846704.1"/>
</dbReference>
<feature type="compositionally biased region" description="Acidic residues" evidence="1">
    <location>
        <begin position="210"/>
        <end position="231"/>
    </location>
</feature>
<sequence>MGITFKNKALRYLNKESQTRRANYAGGFETKYGHSHYLQKMGLGLPPLERNELGISFRDGGAPPKKSTTAAAAAASSSTTLSIRAAEKKSNNNNKPLPSPSASSTSTSISSSSGPTSKANNNLARRDARMSQHIELQKQRNIILKKPNPKTKVNSSSTSTSTTILPARRLPSPPASAKSDSFSSSTEEEDKSGSGSEAESLSSLFGDNSGAEDNDNDSDSDKENDDDDDECIEARPRGRRFPIPRVSGMYIHGGLYDGGYYDANTNSFKSTPQPFPARENTQKGDLEAEAGEAAGADGTQAGPGAQAAWARMGLSLGTYLL</sequence>
<proteinExistence type="predicted"/>
<feature type="region of interest" description="Disordered" evidence="1">
    <location>
        <begin position="138"/>
        <end position="244"/>
    </location>
</feature>
<organism evidence="2 3">
    <name type="scientific">Apiospora aurea</name>
    <dbReference type="NCBI Taxonomy" id="335848"/>
    <lineage>
        <taxon>Eukaryota</taxon>
        <taxon>Fungi</taxon>
        <taxon>Dikarya</taxon>
        <taxon>Ascomycota</taxon>
        <taxon>Pezizomycotina</taxon>
        <taxon>Sordariomycetes</taxon>
        <taxon>Xylariomycetidae</taxon>
        <taxon>Amphisphaeriales</taxon>
        <taxon>Apiosporaceae</taxon>
        <taxon>Apiospora</taxon>
    </lineage>
</organism>
<evidence type="ECO:0000256" key="1">
    <source>
        <dbReference type="SAM" id="MobiDB-lite"/>
    </source>
</evidence>
<evidence type="ECO:0000313" key="3">
    <source>
        <dbReference type="Proteomes" id="UP001391051"/>
    </source>
</evidence>
<feature type="compositionally biased region" description="Low complexity" evidence="1">
    <location>
        <begin position="91"/>
        <end position="117"/>
    </location>
</feature>
<feature type="compositionally biased region" description="Low complexity" evidence="1">
    <location>
        <begin position="291"/>
        <end position="302"/>
    </location>
</feature>
<name>A0ABR1Q2E5_9PEZI</name>
<reference evidence="2 3" key="1">
    <citation type="submission" date="2023-01" db="EMBL/GenBank/DDBJ databases">
        <title>Analysis of 21 Apiospora genomes using comparative genomics revels a genus with tremendous synthesis potential of carbohydrate active enzymes and secondary metabolites.</title>
        <authorList>
            <person name="Sorensen T."/>
        </authorList>
    </citation>
    <scope>NUCLEOTIDE SEQUENCE [LARGE SCALE GENOMIC DNA]</scope>
    <source>
        <strain evidence="2 3">CBS 24483</strain>
    </source>
</reference>
<dbReference type="Proteomes" id="UP001391051">
    <property type="component" value="Unassembled WGS sequence"/>
</dbReference>
<feature type="compositionally biased region" description="Low complexity" evidence="1">
    <location>
        <begin position="155"/>
        <end position="185"/>
    </location>
</feature>
<accession>A0ABR1Q2E5</accession>
<dbReference type="GeneID" id="92079766"/>
<dbReference type="EMBL" id="JAQQWE010000007">
    <property type="protein sequence ID" value="KAK7946161.1"/>
    <property type="molecule type" value="Genomic_DNA"/>
</dbReference>
<protein>
    <submittedName>
        <fullName evidence="2">Uncharacterized protein</fullName>
    </submittedName>
</protein>
<keyword evidence="3" id="KW-1185">Reference proteome</keyword>